<evidence type="ECO:0000256" key="7">
    <source>
        <dbReference type="RuleBase" id="RU363059"/>
    </source>
</evidence>
<dbReference type="Pfam" id="PF04511">
    <property type="entry name" value="DER1"/>
    <property type="match status" value="1"/>
</dbReference>
<feature type="region of interest" description="Disordered" evidence="8">
    <location>
        <begin position="220"/>
        <end position="264"/>
    </location>
</feature>
<reference evidence="9" key="1">
    <citation type="journal article" date="2023" name="IMA Fungus">
        <title>Comparative genomic study of the Penicillium genus elucidates a diverse pangenome and 15 lateral gene transfer events.</title>
        <authorList>
            <person name="Petersen C."/>
            <person name="Sorensen T."/>
            <person name="Nielsen M.R."/>
            <person name="Sondergaard T.E."/>
            <person name="Sorensen J.L."/>
            <person name="Fitzpatrick D.A."/>
            <person name="Frisvad J.C."/>
            <person name="Nielsen K.L."/>
        </authorList>
    </citation>
    <scope>NUCLEOTIDE SEQUENCE</scope>
    <source>
        <strain evidence="9">IBT 17514</strain>
    </source>
</reference>
<comment type="caution">
    <text evidence="9">The sequence shown here is derived from an EMBL/GenBank/DDBJ whole genome shotgun (WGS) entry which is preliminary data.</text>
</comment>
<evidence type="ECO:0000313" key="9">
    <source>
        <dbReference type="EMBL" id="KAJ5728013.1"/>
    </source>
</evidence>
<evidence type="ECO:0000256" key="3">
    <source>
        <dbReference type="ARBA" id="ARBA00022692"/>
    </source>
</evidence>
<feature type="transmembrane region" description="Helical" evidence="7">
    <location>
        <begin position="53"/>
        <end position="77"/>
    </location>
</feature>
<evidence type="ECO:0000256" key="6">
    <source>
        <dbReference type="ARBA" id="ARBA00023136"/>
    </source>
</evidence>
<evidence type="ECO:0000256" key="1">
    <source>
        <dbReference type="ARBA" id="ARBA00004477"/>
    </source>
</evidence>
<sequence length="264" mass="29397">MDQVQAAFWAAPPVSRTITALTLVQSVLVHGGVLSGYNVVFLPSHVFKLLPQIWRLATPFLLTGPKLSFFFDLYFMFHYGSQLENSARFSQPGDFFIYLIFVAFSIMLTAGCFLGGMVFTSALILAFIYTMAQDNRGKRAMLWFIEIPMEYLPWAMLVITLVMSGWHGALMEATGIAAAHLYDFLTRIYPTFGGGRNYLTTPAAVQRFFARHNPRLGSRGYGTAFRPQASQSQSSQNSQSTRGWTSSIQNPWGGRGTGRRLGGD</sequence>
<dbReference type="Proteomes" id="UP001215712">
    <property type="component" value="Unassembled WGS sequence"/>
</dbReference>
<organism evidence="9 10">
    <name type="scientific">Penicillium malachiteum</name>
    <dbReference type="NCBI Taxonomy" id="1324776"/>
    <lineage>
        <taxon>Eukaryota</taxon>
        <taxon>Fungi</taxon>
        <taxon>Dikarya</taxon>
        <taxon>Ascomycota</taxon>
        <taxon>Pezizomycotina</taxon>
        <taxon>Eurotiomycetes</taxon>
        <taxon>Eurotiomycetidae</taxon>
        <taxon>Eurotiales</taxon>
        <taxon>Aspergillaceae</taxon>
        <taxon>Penicillium</taxon>
    </lineage>
</organism>
<evidence type="ECO:0000256" key="5">
    <source>
        <dbReference type="ARBA" id="ARBA00022989"/>
    </source>
</evidence>
<feature type="transmembrane region" description="Helical" evidence="7">
    <location>
        <begin position="97"/>
        <end position="130"/>
    </location>
</feature>
<comment type="similarity">
    <text evidence="2 7">Belongs to the derlin family.</text>
</comment>
<dbReference type="GO" id="GO:0005789">
    <property type="term" value="C:endoplasmic reticulum membrane"/>
    <property type="evidence" value="ECO:0007669"/>
    <property type="project" value="UniProtKB-SubCell"/>
</dbReference>
<keyword evidence="10" id="KW-1185">Reference proteome</keyword>
<comment type="subcellular location">
    <subcellularLocation>
        <location evidence="1 7">Endoplasmic reticulum membrane</location>
        <topology evidence="1 7">Multi-pass membrane protein</topology>
    </subcellularLocation>
</comment>
<dbReference type="InterPro" id="IPR035952">
    <property type="entry name" value="Rhomboid-like_sf"/>
</dbReference>
<gene>
    <name evidence="9" type="ORF">N7493_004343</name>
</gene>
<feature type="compositionally biased region" description="Polar residues" evidence="8">
    <location>
        <begin position="241"/>
        <end position="250"/>
    </location>
</feature>
<dbReference type="GO" id="GO:0006950">
    <property type="term" value="P:response to stress"/>
    <property type="evidence" value="ECO:0007669"/>
    <property type="project" value="UniProtKB-ARBA"/>
</dbReference>
<feature type="transmembrane region" description="Helical" evidence="7">
    <location>
        <begin position="151"/>
        <end position="169"/>
    </location>
</feature>
<feature type="transmembrane region" description="Helical" evidence="7">
    <location>
        <begin position="20"/>
        <end position="41"/>
    </location>
</feature>
<comment type="function">
    <text evidence="7">May be involved in the degradation of misfolded endoplasmic reticulum (ER) luminal proteins.</text>
</comment>
<feature type="compositionally biased region" description="Low complexity" evidence="8">
    <location>
        <begin position="228"/>
        <end position="240"/>
    </location>
</feature>
<dbReference type="InterPro" id="IPR007599">
    <property type="entry name" value="DER1"/>
</dbReference>
<dbReference type="EMBL" id="JAQJAN010000005">
    <property type="protein sequence ID" value="KAJ5728013.1"/>
    <property type="molecule type" value="Genomic_DNA"/>
</dbReference>
<evidence type="ECO:0000256" key="2">
    <source>
        <dbReference type="ARBA" id="ARBA00008917"/>
    </source>
</evidence>
<dbReference type="AlphaFoldDB" id="A0AAD6HNE0"/>
<evidence type="ECO:0000256" key="8">
    <source>
        <dbReference type="SAM" id="MobiDB-lite"/>
    </source>
</evidence>
<dbReference type="SUPFAM" id="SSF144091">
    <property type="entry name" value="Rhomboid-like"/>
    <property type="match status" value="1"/>
</dbReference>
<name>A0AAD6HNE0_9EURO</name>
<keyword evidence="6 7" id="KW-0472">Membrane</keyword>
<proteinExistence type="inferred from homology"/>
<feature type="compositionally biased region" description="Gly residues" evidence="8">
    <location>
        <begin position="253"/>
        <end position="264"/>
    </location>
</feature>
<dbReference type="PANTHER" id="PTHR11009">
    <property type="entry name" value="DER1-LIKE PROTEIN, DERLIN"/>
    <property type="match status" value="1"/>
</dbReference>
<evidence type="ECO:0000313" key="10">
    <source>
        <dbReference type="Proteomes" id="UP001215712"/>
    </source>
</evidence>
<keyword evidence="5 7" id="KW-1133">Transmembrane helix</keyword>
<reference evidence="9" key="2">
    <citation type="submission" date="2023-01" db="EMBL/GenBank/DDBJ databases">
        <authorList>
            <person name="Petersen C."/>
        </authorList>
    </citation>
    <scope>NUCLEOTIDE SEQUENCE</scope>
    <source>
        <strain evidence="9">IBT 17514</strain>
    </source>
</reference>
<evidence type="ECO:0000256" key="4">
    <source>
        <dbReference type="ARBA" id="ARBA00022824"/>
    </source>
</evidence>
<protein>
    <recommendedName>
        <fullName evidence="7">Derlin</fullName>
    </recommendedName>
</protein>
<accession>A0AAD6HNE0</accession>
<keyword evidence="4 7" id="KW-0256">Endoplasmic reticulum</keyword>
<keyword evidence="3 7" id="KW-0812">Transmembrane</keyword>